<dbReference type="eggNOG" id="COG1787">
    <property type="taxonomic scope" value="Bacteria"/>
</dbReference>
<dbReference type="InterPro" id="IPR011856">
    <property type="entry name" value="tRNA_endonuc-like_dom_sf"/>
</dbReference>
<dbReference type="OrthoDB" id="9797274at2"/>
<evidence type="ECO:0000259" key="2">
    <source>
        <dbReference type="Pfam" id="PF04471"/>
    </source>
</evidence>
<dbReference type="InterPro" id="IPR052906">
    <property type="entry name" value="Type_IV_Methyl-Rstrct_Enzyme"/>
</dbReference>
<dbReference type="EMBL" id="JNAM01000001">
    <property type="protein sequence ID" value="KGF99404.1"/>
    <property type="molecule type" value="Genomic_DNA"/>
</dbReference>
<dbReference type="RefSeq" id="WP_032525651.1">
    <property type="nucleotide sequence ID" value="NZ_CP138951.1"/>
</dbReference>
<proteinExistence type="predicted"/>
<dbReference type="SUPFAM" id="SSF52980">
    <property type="entry name" value="Restriction endonuclease-like"/>
    <property type="match status" value="1"/>
</dbReference>
<dbReference type="GO" id="GO:0015666">
    <property type="term" value="F:restriction endodeoxyribonuclease activity"/>
    <property type="evidence" value="ECO:0007669"/>
    <property type="project" value="TreeGrafter"/>
</dbReference>
<feature type="transmembrane region" description="Helical" evidence="1">
    <location>
        <begin position="6"/>
        <end position="23"/>
    </location>
</feature>
<dbReference type="GO" id="GO:0003677">
    <property type="term" value="F:DNA binding"/>
    <property type="evidence" value="ECO:0007669"/>
    <property type="project" value="InterPro"/>
</dbReference>
<evidence type="ECO:0000256" key="1">
    <source>
        <dbReference type="SAM" id="Phobius"/>
    </source>
</evidence>
<keyword evidence="1" id="KW-1133">Transmembrane helix</keyword>
<gene>
    <name evidence="3" type="ORF">EU96_0011</name>
</gene>
<keyword evidence="1" id="KW-0472">Membrane</keyword>
<dbReference type="STRING" id="74545.EU96_0011"/>
<reference evidence="4" key="1">
    <citation type="journal article" date="2014" name="Sci. Data">
        <title>Genomes of diverse isolates of the marine cyanobacterium Prochlorococcus.</title>
        <authorList>
            <person name="Biller S."/>
            <person name="Berube P."/>
            <person name="Thompson J."/>
            <person name="Kelly L."/>
            <person name="Roggensack S."/>
            <person name="Awad L."/>
            <person name="Roache-Johnson K."/>
            <person name="Ding H."/>
            <person name="Giovannoni S.J."/>
            <person name="Moore L.R."/>
            <person name="Chisholm S.W."/>
        </authorList>
    </citation>
    <scope>NUCLEOTIDE SEQUENCE [LARGE SCALE GENOMIC DNA]</scope>
    <source>
        <strain evidence="4">MIT 9302</strain>
    </source>
</reference>
<name>A0A0A2AFU5_PROMR</name>
<dbReference type="Proteomes" id="UP000030445">
    <property type="component" value="Unassembled WGS sequence"/>
</dbReference>
<sequence>MKNIFIILLIFISFSIFVIIRDYQIKKKRLKLNNALNSNFFIQVINNLIEENKYNLLEERIRLRDIDAYGNEDYKKWIGNPPLDEKAIEKNILNGSKRFREGIPYFWEKVILKKFGSTELFFEKWISYCSENPNIEDEIQGTIRKLETEDWFLFIASQIEKSCLKLIENNYSKTIKENYKKGIKFENHCKEILKQHGWEVKETPNTGDQGVDLIASINDLRICIQCKDHEKAIGNKAVQEISAGKLFWKGTHAILVSKSGFTKSAQELANSNNVKLINEFQLKNLEKFIF</sequence>
<feature type="domain" description="Restriction endonuclease type IV Mrr" evidence="2">
    <location>
        <begin position="183"/>
        <end position="284"/>
    </location>
</feature>
<protein>
    <recommendedName>
        <fullName evidence="2">Restriction endonuclease type IV Mrr domain-containing protein</fullName>
    </recommendedName>
</protein>
<dbReference type="AlphaFoldDB" id="A0A0A2AFU5"/>
<dbReference type="InterPro" id="IPR011335">
    <property type="entry name" value="Restrct_endonuc-II-like"/>
</dbReference>
<dbReference type="GO" id="GO:0009307">
    <property type="term" value="P:DNA restriction-modification system"/>
    <property type="evidence" value="ECO:0007669"/>
    <property type="project" value="InterPro"/>
</dbReference>
<dbReference type="PANTHER" id="PTHR30015">
    <property type="entry name" value="MRR RESTRICTION SYSTEM PROTEIN"/>
    <property type="match status" value="1"/>
</dbReference>
<comment type="caution">
    <text evidence="3">The sequence shown here is derived from an EMBL/GenBank/DDBJ whole genome shotgun (WGS) entry which is preliminary data.</text>
</comment>
<dbReference type="Gene3D" id="3.40.1350.10">
    <property type="match status" value="1"/>
</dbReference>
<evidence type="ECO:0000313" key="4">
    <source>
        <dbReference type="Proteomes" id="UP000030445"/>
    </source>
</evidence>
<organism evidence="3 4">
    <name type="scientific">Prochlorococcus marinus str. MIT 9302</name>
    <dbReference type="NCBI Taxonomy" id="74545"/>
    <lineage>
        <taxon>Bacteria</taxon>
        <taxon>Bacillati</taxon>
        <taxon>Cyanobacteriota</taxon>
        <taxon>Cyanophyceae</taxon>
        <taxon>Synechococcales</taxon>
        <taxon>Prochlorococcaceae</taxon>
        <taxon>Prochlorococcus</taxon>
    </lineage>
</organism>
<dbReference type="InterPro" id="IPR007560">
    <property type="entry name" value="Restrct_endonuc_IV_Mrr"/>
</dbReference>
<accession>A0A0A2AFU5</accession>
<keyword evidence="1" id="KW-0812">Transmembrane</keyword>
<dbReference type="Pfam" id="PF04471">
    <property type="entry name" value="Mrr_cat"/>
    <property type="match status" value="1"/>
</dbReference>
<dbReference type="PANTHER" id="PTHR30015:SF6">
    <property type="entry name" value="SLL1429 PROTEIN"/>
    <property type="match status" value="1"/>
</dbReference>
<evidence type="ECO:0000313" key="3">
    <source>
        <dbReference type="EMBL" id="KGF99404.1"/>
    </source>
</evidence>